<evidence type="ECO:0000256" key="2">
    <source>
        <dbReference type="ARBA" id="ARBA00012695"/>
    </source>
</evidence>
<keyword evidence="3" id="KW-0285">Flavoprotein</keyword>
<comment type="pathway">
    <text evidence="1">Amino-acid degradation; L-proline degradation into L-glutamate; L-glutamate from L-proline: step 1/2.</text>
</comment>
<dbReference type="RefSeq" id="WP_110172670.1">
    <property type="nucleotide sequence ID" value="NZ_CP015136.1"/>
</dbReference>
<feature type="binding site" evidence="10">
    <location>
        <position position="200"/>
    </location>
    <ligand>
        <name>FAD</name>
        <dbReference type="ChEBI" id="CHEBI:57692"/>
    </ligand>
</feature>
<evidence type="ECO:0000256" key="1">
    <source>
        <dbReference type="ARBA" id="ARBA00004739"/>
    </source>
</evidence>
<evidence type="ECO:0000256" key="6">
    <source>
        <dbReference type="ARBA" id="ARBA00023002"/>
    </source>
</evidence>
<dbReference type="UniPathway" id="UPA00261">
    <property type="reaction ID" value="UER00373"/>
</dbReference>
<accession>A0A143PQU9</accession>
<protein>
    <recommendedName>
        <fullName evidence="2">proline dehydrogenase</fullName>
        <ecNumber evidence="2">1.5.5.2</ecNumber>
    </recommendedName>
</protein>
<comment type="catalytic activity">
    <reaction evidence="8">
        <text>L-proline + a quinone = (S)-1-pyrroline-5-carboxylate + a quinol + H(+)</text>
        <dbReference type="Rhea" id="RHEA:23784"/>
        <dbReference type="ChEBI" id="CHEBI:15378"/>
        <dbReference type="ChEBI" id="CHEBI:17388"/>
        <dbReference type="ChEBI" id="CHEBI:24646"/>
        <dbReference type="ChEBI" id="CHEBI:60039"/>
        <dbReference type="ChEBI" id="CHEBI:132124"/>
        <dbReference type="EC" id="1.5.5.2"/>
    </reaction>
</comment>
<dbReference type="InterPro" id="IPR002872">
    <property type="entry name" value="Proline_DH_dom"/>
</dbReference>
<dbReference type="GO" id="GO:0004657">
    <property type="term" value="F:proline dehydrogenase activity"/>
    <property type="evidence" value="ECO:0007669"/>
    <property type="project" value="UniProtKB-EC"/>
</dbReference>
<keyword evidence="5 10" id="KW-0274">FAD</keyword>
<dbReference type="GO" id="GO:0000166">
    <property type="term" value="F:nucleotide binding"/>
    <property type="evidence" value="ECO:0007669"/>
    <property type="project" value="UniProtKB-KW"/>
</dbReference>
<reference evidence="13" key="2">
    <citation type="submission" date="2016-04" db="EMBL/GenBank/DDBJ databases">
        <title>First Complete Genome Sequence of a Subdivision 6 Acidobacterium.</title>
        <authorList>
            <person name="Huang S."/>
            <person name="Vieira S."/>
            <person name="Bunk B."/>
            <person name="Riedel T."/>
            <person name="Sproeer C."/>
            <person name="Overmann J."/>
        </authorList>
    </citation>
    <scope>NUCLEOTIDE SEQUENCE [LARGE SCALE GENOMIC DNA]</scope>
    <source>
        <strain evidence="13">DSM 100886 HEG_-6_39</strain>
    </source>
</reference>
<feature type="binding site" evidence="9">
    <location>
        <position position="293"/>
    </location>
    <ligand>
        <name>substrate</name>
    </ligand>
</feature>
<evidence type="ECO:0000259" key="11">
    <source>
        <dbReference type="Pfam" id="PF01619"/>
    </source>
</evidence>
<dbReference type="PANTHER" id="PTHR13914:SF0">
    <property type="entry name" value="PROLINE DEHYDROGENASE 1, MITOCHONDRIAL"/>
    <property type="match status" value="1"/>
</dbReference>
<keyword evidence="13" id="KW-1185">Reference proteome</keyword>
<feature type="domain" description="Proline dehydrogenase" evidence="11">
    <location>
        <begin position="48"/>
        <end position="305"/>
    </location>
</feature>
<proteinExistence type="predicted"/>
<dbReference type="PANTHER" id="PTHR13914">
    <property type="entry name" value="PROLINE OXIDASE"/>
    <property type="match status" value="1"/>
</dbReference>
<dbReference type="SUPFAM" id="SSF51730">
    <property type="entry name" value="FAD-linked oxidoreductase"/>
    <property type="match status" value="1"/>
</dbReference>
<dbReference type="InterPro" id="IPR015659">
    <property type="entry name" value="Proline_oxidase"/>
</dbReference>
<dbReference type="GO" id="GO:0010133">
    <property type="term" value="P:L-proline catabolic process to L-glutamate"/>
    <property type="evidence" value="ECO:0007669"/>
    <property type="project" value="UniProtKB-UniPathway"/>
</dbReference>
<dbReference type="PATRIC" id="fig|1813736.3.peg.4570"/>
<comment type="cofactor">
    <cofactor evidence="10">
        <name>FAD</name>
        <dbReference type="ChEBI" id="CHEBI:57692"/>
    </cofactor>
    <text evidence="10">Binds 1 FAD per subunit.</text>
</comment>
<dbReference type="InterPro" id="IPR008219">
    <property type="entry name" value="PRODH_bac_arc"/>
</dbReference>
<evidence type="ECO:0000256" key="7">
    <source>
        <dbReference type="ARBA" id="ARBA00023062"/>
    </source>
</evidence>
<feature type="binding site" evidence="9">
    <location>
        <position position="292"/>
    </location>
    <ligand>
        <name>substrate</name>
    </ligand>
</feature>
<feature type="binding site" evidence="10">
    <location>
        <position position="162"/>
    </location>
    <ligand>
        <name>FAD</name>
        <dbReference type="ChEBI" id="CHEBI:57692"/>
    </ligand>
</feature>
<dbReference type="EMBL" id="CP015136">
    <property type="protein sequence ID" value="AMY11087.1"/>
    <property type="molecule type" value="Genomic_DNA"/>
</dbReference>
<sequence>MHPVRSVLLAASENRWMRENATRLPVFRRAVKRFMPGERLEDALDAADALRRQEGIATILTRLGEGVTQMTEADAVTEHYLDAAGQIEQRQLDTQISVKLTQLGLDMDPARCRAHVRHLAARAAAGGAMLWIDMEQHQYVHPTLELYHAVLAEHRNVGVCLQAYLYRTEKDLQAIIEAGGAVRLVKGAYKEPASVAWPKKVDVDASYLALAKTMIGTDAGARGFRAVFGTHDVTIIDAIQQHAKTTGVANDAYEFALLYGIQRSVQQQLARDGYGLRVLISYGDYWFPWYMRRLAERPANVWFVARTMFAK</sequence>
<dbReference type="Pfam" id="PF01619">
    <property type="entry name" value="Pro_dh"/>
    <property type="match status" value="1"/>
</dbReference>
<dbReference type="Proteomes" id="UP000076079">
    <property type="component" value="Chromosome"/>
</dbReference>
<keyword evidence="4 10" id="KW-0547">Nucleotide-binding</keyword>
<gene>
    <name evidence="12" type="primary">fadM_1</name>
    <name evidence="12" type="ORF">LuPra_04332</name>
</gene>
<keyword evidence="6 12" id="KW-0560">Oxidoreductase</keyword>
<dbReference type="EC" id="1.5.5.2" evidence="2"/>
<feature type="binding site" evidence="10">
    <location>
        <begin position="230"/>
        <end position="231"/>
    </location>
    <ligand>
        <name>FAD</name>
        <dbReference type="ChEBI" id="CHEBI:57692"/>
    </ligand>
</feature>
<evidence type="ECO:0000256" key="9">
    <source>
        <dbReference type="PIRSR" id="PIRSR000196-1"/>
    </source>
</evidence>
<evidence type="ECO:0000256" key="3">
    <source>
        <dbReference type="ARBA" id="ARBA00022630"/>
    </source>
</evidence>
<dbReference type="PIRSF" id="PIRSF000196">
    <property type="entry name" value="Pro_dehydrog"/>
    <property type="match status" value="1"/>
</dbReference>
<feature type="binding site" evidence="10">
    <location>
        <position position="134"/>
    </location>
    <ligand>
        <name>FAD</name>
        <dbReference type="ChEBI" id="CHEBI:57692"/>
    </ligand>
</feature>
<feature type="binding site" evidence="10">
    <location>
        <begin position="186"/>
        <end position="188"/>
    </location>
    <ligand>
        <name>FAD</name>
        <dbReference type="ChEBI" id="CHEBI:57692"/>
    </ligand>
</feature>
<evidence type="ECO:0000313" key="13">
    <source>
        <dbReference type="Proteomes" id="UP000076079"/>
    </source>
</evidence>
<organism evidence="12 13">
    <name type="scientific">Luteitalea pratensis</name>
    <dbReference type="NCBI Taxonomy" id="1855912"/>
    <lineage>
        <taxon>Bacteria</taxon>
        <taxon>Pseudomonadati</taxon>
        <taxon>Acidobacteriota</taxon>
        <taxon>Vicinamibacteria</taxon>
        <taxon>Vicinamibacterales</taxon>
        <taxon>Vicinamibacteraceae</taxon>
        <taxon>Luteitalea</taxon>
    </lineage>
</organism>
<dbReference type="KEGG" id="abac:LuPra_04332"/>
<reference evidence="12 13" key="1">
    <citation type="journal article" date="2016" name="Genome Announc.">
        <title>First Complete Genome Sequence of a Subdivision 6 Acidobacterium Strain.</title>
        <authorList>
            <person name="Huang S."/>
            <person name="Vieira S."/>
            <person name="Bunk B."/>
            <person name="Riedel T."/>
            <person name="Sproer C."/>
            <person name="Overmann J."/>
        </authorList>
    </citation>
    <scope>NUCLEOTIDE SEQUENCE [LARGE SCALE GENOMIC DNA]</scope>
    <source>
        <strain evidence="13">DSM 100886 HEG_-6_39</strain>
    </source>
</reference>
<feature type="binding site" evidence="9">
    <location>
        <position position="99"/>
    </location>
    <ligand>
        <name>substrate</name>
    </ligand>
</feature>
<dbReference type="OrthoDB" id="9773461at2"/>
<dbReference type="Gene3D" id="3.20.20.220">
    <property type="match status" value="1"/>
</dbReference>
<evidence type="ECO:0000256" key="5">
    <source>
        <dbReference type="ARBA" id="ARBA00022827"/>
    </source>
</evidence>
<evidence type="ECO:0000256" key="4">
    <source>
        <dbReference type="ARBA" id="ARBA00022741"/>
    </source>
</evidence>
<dbReference type="STRING" id="1855912.LuPra_04332"/>
<evidence type="ECO:0000256" key="10">
    <source>
        <dbReference type="PIRSR" id="PIRSR000196-2"/>
    </source>
</evidence>
<keyword evidence="7" id="KW-0642">Proline metabolism</keyword>
<evidence type="ECO:0000256" key="8">
    <source>
        <dbReference type="ARBA" id="ARBA00048779"/>
    </source>
</evidence>
<dbReference type="AlphaFoldDB" id="A0A143PQU9"/>
<evidence type="ECO:0000313" key="12">
    <source>
        <dbReference type="EMBL" id="AMY11087.1"/>
    </source>
</evidence>
<dbReference type="InterPro" id="IPR029041">
    <property type="entry name" value="FAD-linked_oxidoreductase-like"/>
</dbReference>
<name>A0A143PQU9_LUTPR</name>